<dbReference type="Gene3D" id="3.30.450.20">
    <property type="entry name" value="PAS domain"/>
    <property type="match status" value="2"/>
</dbReference>
<dbReference type="RefSeq" id="WP_277835465.1">
    <property type="nucleotide sequence ID" value="NZ_JARQZE010000026.1"/>
</dbReference>
<comment type="caution">
    <text evidence="8">The sequence shown here is derived from an EMBL/GenBank/DDBJ whole genome shotgun (WGS) entry which is preliminary data.</text>
</comment>
<dbReference type="EMBL" id="JBHTMC010000005">
    <property type="protein sequence ID" value="MFD1262622.1"/>
    <property type="molecule type" value="Genomic_DNA"/>
</dbReference>
<keyword evidence="4" id="KW-1133">Transmembrane helix</keyword>
<accession>A0ABW3W998</accession>
<feature type="signal peptide" evidence="6">
    <location>
        <begin position="1"/>
        <end position="24"/>
    </location>
</feature>
<evidence type="ECO:0000256" key="6">
    <source>
        <dbReference type="SAM" id="SignalP"/>
    </source>
</evidence>
<dbReference type="Proteomes" id="UP001597158">
    <property type="component" value="Unassembled WGS sequence"/>
</dbReference>
<keyword evidence="5" id="KW-0472">Membrane</keyword>
<feature type="domain" description="Single Cache" evidence="7">
    <location>
        <begin position="33"/>
        <end position="116"/>
    </location>
</feature>
<evidence type="ECO:0000256" key="1">
    <source>
        <dbReference type="ARBA" id="ARBA00004651"/>
    </source>
</evidence>
<dbReference type="Pfam" id="PF17200">
    <property type="entry name" value="sCache_2"/>
    <property type="match status" value="2"/>
</dbReference>
<proteinExistence type="predicted"/>
<keyword evidence="3" id="KW-0812">Transmembrane</keyword>
<protein>
    <submittedName>
        <fullName evidence="8">Cache domain-containing protein</fullName>
    </submittedName>
</protein>
<feature type="domain" description="Single Cache" evidence="7">
    <location>
        <begin position="166"/>
        <end position="244"/>
    </location>
</feature>
<name>A0ABW3W998_9RHOO</name>
<dbReference type="SMART" id="SM01049">
    <property type="entry name" value="Cache_2"/>
    <property type="match status" value="2"/>
</dbReference>
<dbReference type="InterPro" id="IPR033480">
    <property type="entry name" value="sCache_2"/>
</dbReference>
<reference evidence="9" key="1">
    <citation type="journal article" date="2019" name="Int. J. Syst. Evol. Microbiol.">
        <title>The Global Catalogue of Microorganisms (GCM) 10K type strain sequencing project: providing services to taxonomists for standard genome sequencing and annotation.</title>
        <authorList>
            <consortium name="The Broad Institute Genomics Platform"/>
            <consortium name="The Broad Institute Genome Sequencing Center for Infectious Disease"/>
            <person name="Wu L."/>
            <person name="Ma J."/>
        </authorList>
    </citation>
    <scope>NUCLEOTIDE SEQUENCE [LARGE SCALE GENOMIC DNA]</scope>
    <source>
        <strain evidence="9">CCUG 48884</strain>
    </source>
</reference>
<keyword evidence="6" id="KW-0732">Signal</keyword>
<keyword evidence="2" id="KW-1003">Cell membrane</keyword>
<evidence type="ECO:0000256" key="3">
    <source>
        <dbReference type="ARBA" id="ARBA00022692"/>
    </source>
</evidence>
<keyword evidence="9" id="KW-1185">Reference proteome</keyword>
<evidence type="ECO:0000256" key="4">
    <source>
        <dbReference type="ARBA" id="ARBA00022989"/>
    </source>
</evidence>
<evidence type="ECO:0000256" key="2">
    <source>
        <dbReference type="ARBA" id="ARBA00022475"/>
    </source>
</evidence>
<organism evidence="8 9">
    <name type="scientific">Thauera mechernichensis</name>
    <dbReference type="NCBI Taxonomy" id="82788"/>
    <lineage>
        <taxon>Bacteria</taxon>
        <taxon>Pseudomonadati</taxon>
        <taxon>Pseudomonadota</taxon>
        <taxon>Betaproteobacteria</taxon>
        <taxon>Rhodocyclales</taxon>
        <taxon>Zoogloeaceae</taxon>
        <taxon>Thauera</taxon>
    </lineage>
</organism>
<comment type="subcellular location">
    <subcellularLocation>
        <location evidence="1">Cell membrane</location>
        <topology evidence="1">Multi-pass membrane protein</topology>
    </subcellularLocation>
</comment>
<gene>
    <name evidence="8" type="ORF">ACFQ4M_03445</name>
</gene>
<evidence type="ECO:0000259" key="7">
    <source>
        <dbReference type="SMART" id="SM01049"/>
    </source>
</evidence>
<feature type="chain" id="PRO_5045732950" evidence="6">
    <location>
        <begin position="25"/>
        <end position="295"/>
    </location>
</feature>
<sequence>MKPPQHLLLALMIGLATAPMPVHATESAATTQRAQQAADSGSRAQALLDRAERHLVDKGDEALASFSRAGEFVEGELYVFAIDTQGNFLASGGSSITLIGRNVTDLQDSEGRSFMREILDGARAQGAGRVEYRWRNPSTGRNDPKIATYRKVGERILVVGYYTPFASLELAKSLLWRAVHQYKTQGDAAFARFNSLNGGFVQDDLYVFVIGLDDEIVYANGGHPRFVGRKGGELADTNGKRFIREMIDVARDRGEGEVEYTWRNPLTQKVEHKRSHVIRVDNYLFGAGAFTGPAR</sequence>
<evidence type="ECO:0000313" key="9">
    <source>
        <dbReference type="Proteomes" id="UP001597158"/>
    </source>
</evidence>
<evidence type="ECO:0000313" key="8">
    <source>
        <dbReference type="EMBL" id="MFD1262622.1"/>
    </source>
</evidence>
<evidence type="ECO:0000256" key="5">
    <source>
        <dbReference type="ARBA" id="ARBA00023136"/>
    </source>
</evidence>